<dbReference type="RefSeq" id="WP_107326142.1">
    <property type="nucleotide sequence ID" value="NZ_NHSP01000035.1"/>
</dbReference>
<dbReference type="OrthoDB" id="244835at2"/>
<name>A0A2T4J8S2_9RHOB</name>
<gene>
    <name evidence="1" type="ORF">C5F46_15020</name>
</gene>
<proteinExistence type="predicted"/>
<reference evidence="1 2" key="1">
    <citation type="submission" date="2018-03" db="EMBL/GenBank/DDBJ databases">
        <title>Rhodobacter veldkampii.</title>
        <authorList>
            <person name="Meyer T.E."/>
            <person name="Miller S."/>
            <person name="Lodha T."/>
            <person name="Gandham S."/>
            <person name="Chintalapati S."/>
            <person name="Chintalapati V.R."/>
        </authorList>
    </citation>
    <scope>NUCLEOTIDE SEQUENCE [LARGE SCALE GENOMIC DNA]</scope>
    <source>
        <strain evidence="1 2">DSM 11550</strain>
    </source>
</reference>
<dbReference type="AlphaFoldDB" id="A0A2T4J8S2"/>
<sequence>MFEETQRFLRSIEGGGEVSILIEDDEEGYFDRECPSDECLFQFKMLSEDWHKTKEAERLHCPACGHTDHSHRWWTQQQVEHMHAAARALALAGFGRFINGASSPPSASVFWSSPLF</sequence>
<evidence type="ECO:0000313" key="2">
    <source>
        <dbReference type="Proteomes" id="UP000241899"/>
    </source>
</evidence>
<organism evidence="1 2">
    <name type="scientific">Phaeovulum veldkampii DSM 11550</name>
    <dbReference type="NCBI Taxonomy" id="1185920"/>
    <lineage>
        <taxon>Bacteria</taxon>
        <taxon>Pseudomonadati</taxon>
        <taxon>Pseudomonadota</taxon>
        <taxon>Alphaproteobacteria</taxon>
        <taxon>Rhodobacterales</taxon>
        <taxon>Paracoccaceae</taxon>
        <taxon>Phaeovulum</taxon>
    </lineage>
</organism>
<comment type="caution">
    <text evidence="1">The sequence shown here is derived from an EMBL/GenBank/DDBJ whole genome shotgun (WGS) entry which is preliminary data.</text>
</comment>
<protein>
    <submittedName>
        <fullName evidence="1">Uncharacterized protein</fullName>
    </submittedName>
</protein>
<keyword evidence="2" id="KW-1185">Reference proteome</keyword>
<dbReference type="EMBL" id="PZKF01000062">
    <property type="protein sequence ID" value="PTE14228.1"/>
    <property type="molecule type" value="Genomic_DNA"/>
</dbReference>
<dbReference type="Proteomes" id="UP000241899">
    <property type="component" value="Unassembled WGS sequence"/>
</dbReference>
<accession>A0A2T4J8S2</accession>
<evidence type="ECO:0000313" key="1">
    <source>
        <dbReference type="EMBL" id="PTE14228.1"/>
    </source>
</evidence>